<proteinExistence type="predicted"/>
<evidence type="ECO:0000256" key="2">
    <source>
        <dbReference type="SAM" id="Phobius"/>
    </source>
</evidence>
<evidence type="ECO:0000256" key="1">
    <source>
        <dbReference type="SAM" id="MobiDB-lite"/>
    </source>
</evidence>
<evidence type="ECO:0000313" key="4">
    <source>
        <dbReference type="Proteomes" id="UP000800040"/>
    </source>
</evidence>
<protein>
    <submittedName>
        <fullName evidence="3">Uncharacterized protein</fullName>
    </submittedName>
</protein>
<keyword evidence="2" id="KW-1133">Transmembrane helix</keyword>
<gene>
    <name evidence="3" type="ORF">BDW02DRAFT_40076</name>
</gene>
<dbReference type="EMBL" id="ML975356">
    <property type="protein sequence ID" value="KAF1831721.1"/>
    <property type="molecule type" value="Genomic_DNA"/>
</dbReference>
<accession>A0A6A5K4T3</accession>
<evidence type="ECO:0000313" key="3">
    <source>
        <dbReference type="EMBL" id="KAF1831721.1"/>
    </source>
</evidence>
<sequence>MSSTNITLTSGLELTSSLESGGSSVSTVAAAITYQTELSVSPSSCALECSIFDPASSNTESSASETPSTSSSSPAEPQPTSGTTGVSGGAVAGVAAGCLIAGTLIALIACFFLYRRQNRKRPVARPQLHPAYDSENKFGAAVLISPGLGAIRNPERTLPQPVEDAAITKEVSKIRDNIKNHVQTYYHFQPGPGGIQSSDLAALATATNLNETVIEAMLVGTSMRGDAIRLFIAWAILSRCETGRHPTLLPLGLESILETMARKNLRGSGKYLLTALAQC</sequence>
<reference evidence="3" key="1">
    <citation type="submission" date="2020-01" db="EMBL/GenBank/DDBJ databases">
        <authorList>
            <consortium name="DOE Joint Genome Institute"/>
            <person name="Haridas S."/>
            <person name="Albert R."/>
            <person name="Binder M."/>
            <person name="Bloem J."/>
            <person name="Labutti K."/>
            <person name="Salamov A."/>
            <person name="Andreopoulos B."/>
            <person name="Baker S.E."/>
            <person name="Barry K."/>
            <person name="Bills G."/>
            <person name="Bluhm B.H."/>
            <person name="Cannon C."/>
            <person name="Castanera R."/>
            <person name="Culley D.E."/>
            <person name="Daum C."/>
            <person name="Ezra D."/>
            <person name="Gonzalez J.B."/>
            <person name="Henrissat B."/>
            <person name="Kuo A."/>
            <person name="Liang C."/>
            <person name="Lipzen A."/>
            <person name="Lutzoni F."/>
            <person name="Magnuson J."/>
            <person name="Mondo S."/>
            <person name="Nolan M."/>
            <person name="Ohm R."/>
            <person name="Pangilinan J."/>
            <person name="Park H.-J."/>
            <person name="Ramirez L."/>
            <person name="Alfaro M."/>
            <person name="Sun H."/>
            <person name="Tritt A."/>
            <person name="Yoshinaga Y."/>
            <person name="Zwiers L.-H."/>
            <person name="Turgeon B.G."/>
            <person name="Goodwin S.B."/>
            <person name="Spatafora J.W."/>
            <person name="Crous P.W."/>
            <person name="Grigoriev I.V."/>
        </authorList>
    </citation>
    <scope>NUCLEOTIDE SEQUENCE</scope>
    <source>
        <strain evidence="3">P77</strain>
    </source>
</reference>
<feature type="region of interest" description="Disordered" evidence="1">
    <location>
        <begin position="55"/>
        <end position="86"/>
    </location>
</feature>
<name>A0A6A5K4T3_9PLEO</name>
<keyword evidence="2" id="KW-0812">Transmembrane</keyword>
<dbReference type="AlphaFoldDB" id="A0A6A5K4T3"/>
<dbReference type="OrthoDB" id="5421765at2759"/>
<feature type="compositionally biased region" description="Low complexity" evidence="1">
    <location>
        <begin position="55"/>
        <end position="84"/>
    </location>
</feature>
<keyword evidence="2" id="KW-0472">Membrane</keyword>
<keyword evidence="4" id="KW-1185">Reference proteome</keyword>
<organism evidence="3 4">
    <name type="scientific">Decorospora gaudefroyi</name>
    <dbReference type="NCBI Taxonomy" id="184978"/>
    <lineage>
        <taxon>Eukaryota</taxon>
        <taxon>Fungi</taxon>
        <taxon>Dikarya</taxon>
        <taxon>Ascomycota</taxon>
        <taxon>Pezizomycotina</taxon>
        <taxon>Dothideomycetes</taxon>
        <taxon>Pleosporomycetidae</taxon>
        <taxon>Pleosporales</taxon>
        <taxon>Pleosporineae</taxon>
        <taxon>Pleosporaceae</taxon>
        <taxon>Decorospora</taxon>
    </lineage>
</organism>
<feature type="transmembrane region" description="Helical" evidence="2">
    <location>
        <begin position="90"/>
        <end position="114"/>
    </location>
</feature>
<dbReference type="Proteomes" id="UP000800040">
    <property type="component" value="Unassembled WGS sequence"/>
</dbReference>